<protein>
    <submittedName>
        <fullName evidence="2">Uncharacterized conserved protein YqhQ</fullName>
    </submittedName>
</protein>
<keyword evidence="1" id="KW-1133">Transmembrane helix</keyword>
<dbReference type="PANTHER" id="PTHR42867:SF1">
    <property type="entry name" value="MEMBRANE PROTEIN-RELATED"/>
    <property type="match status" value="1"/>
</dbReference>
<keyword evidence="1" id="KW-0812">Transmembrane</keyword>
<keyword evidence="1" id="KW-0472">Membrane</keyword>
<organism evidence="2 3">
    <name type="scientific">Thermosyntropha lipolytica DSM 11003</name>
    <dbReference type="NCBI Taxonomy" id="1123382"/>
    <lineage>
        <taxon>Bacteria</taxon>
        <taxon>Bacillati</taxon>
        <taxon>Bacillota</taxon>
        <taxon>Clostridia</taxon>
        <taxon>Eubacteriales</taxon>
        <taxon>Syntrophomonadaceae</taxon>
        <taxon>Thermosyntropha</taxon>
    </lineage>
</organism>
<accession>A0A1M5NVD7</accession>
<feature type="transmembrane region" description="Helical" evidence="1">
    <location>
        <begin position="94"/>
        <end position="120"/>
    </location>
</feature>
<gene>
    <name evidence="2" type="ORF">SAMN02745221_01312</name>
</gene>
<feature type="transmembrane region" description="Helical" evidence="1">
    <location>
        <begin position="218"/>
        <end position="239"/>
    </location>
</feature>
<evidence type="ECO:0000256" key="1">
    <source>
        <dbReference type="SAM" id="Phobius"/>
    </source>
</evidence>
<keyword evidence="3" id="KW-1185">Reference proteome</keyword>
<dbReference type="AlphaFoldDB" id="A0A1M5NVD7"/>
<evidence type="ECO:0000313" key="2">
    <source>
        <dbReference type="EMBL" id="SHG93501.1"/>
    </source>
</evidence>
<feature type="transmembrane region" description="Helical" evidence="1">
    <location>
        <begin position="193"/>
        <end position="212"/>
    </location>
</feature>
<dbReference type="OrthoDB" id="9784805at2"/>
<reference evidence="3" key="1">
    <citation type="submission" date="2016-11" db="EMBL/GenBank/DDBJ databases">
        <authorList>
            <person name="Varghese N."/>
            <person name="Submissions S."/>
        </authorList>
    </citation>
    <scope>NUCLEOTIDE SEQUENCE [LARGE SCALE GENOMIC DNA]</scope>
    <source>
        <strain evidence="3">DSM 11003</strain>
    </source>
</reference>
<name>A0A1M5NVD7_9FIRM</name>
<proteinExistence type="predicted"/>
<dbReference type="PANTHER" id="PTHR42867">
    <property type="entry name" value="MEMBRANE PROTEIN-RELATED"/>
    <property type="match status" value="1"/>
</dbReference>
<feature type="transmembrane region" description="Helical" evidence="1">
    <location>
        <begin position="132"/>
        <end position="150"/>
    </location>
</feature>
<dbReference type="InterPro" id="IPR010787">
    <property type="entry name" value="DUF1385"/>
</dbReference>
<sequence length="296" mass="33867">MKKDVKYGGMAVIEGVMMRSEHEVAIAVRRPDGLIELEKEKLKELPRGLFWLKWPFIRGTYMLVDAMVLGVKMLNKSANMSMEEEEEALSSLEIFWTTFTAFILAILLFIVLPAGLVHFLSPFIGGVWKQNIVEGVIRIIFFLLYVYFISKIDDIKRVFMYHGAEHKSIAAWEAGEELTVENARKYSTLHPRCGTSFLLLVMVVSILVFALLGEGNLFYRVGTRLAVLPVVAGLSYEFMRFSARYYEKRWARFLIVPGLWLQKLTTREPDDEQLEVALTALKAVIPEYNNKVLAAE</sequence>
<dbReference type="STRING" id="1123382.SAMN02745221_01312"/>
<dbReference type="EMBL" id="FQWY01000018">
    <property type="protein sequence ID" value="SHG93501.1"/>
    <property type="molecule type" value="Genomic_DNA"/>
</dbReference>
<dbReference type="Proteomes" id="UP000242329">
    <property type="component" value="Unassembled WGS sequence"/>
</dbReference>
<dbReference type="Pfam" id="PF07136">
    <property type="entry name" value="DUF1385"/>
    <property type="match status" value="1"/>
</dbReference>
<dbReference type="RefSeq" id="WP_073091820.1">
    <property type="nucleotide sequence ID" value="NZ_FQWY01000018.1"/>
</dbReference>
<evidence type="ECO:0000313" key="3">
    <source>
        <dbReference type="Proteomes" id="UP000242329"/>
    </source>
</evidence>